<reference key="1">
    <citation type="journal article" date="2011" name="Mol. Biol. Evol.">
        <title>Unity in variety -- the pan-genome of the Chlamydiae.</title>
        <authorList>
            <person name="Collingro A."/>
            <person name="Tischler P."/>
            <person name="Weinmaier T."/>
            <person name="Penz T."/>
            <person name="Heinz E."/>
            <person name="Brunham R.C."/>
            <person name="Read T.D."/>
            <person name="Bavoil P.M."/>
            <person name="Sachse K."/>
            <person name="Kahane S."/>
            <person name="Friedman M.G."/>
            <person name="Rattei T."/>
            <person name="Myers G.S.A."/>
            <person name="Horn M."/>
        </authorList>
    </citation>
    <scope>NUCLEOTIDE SEQUENCE</scope>
    <source>
        <strain>Z</strain>
    </source>
</reference>
<organism evidence="1 2">
    <name type="scientific">Simkania negevensis (strain ATCC VR-1471 / DSM 27360 / Z)</name>
    <dbReference type="NCBI Taxonomy" id="331113"/>
    <lineage>
        <taxon>Bacteria</taxon>
        <taxon>Pseudomonadati</taxon>
        <taxon>Chlamydiota</taxon>
        <taxon>Chlamydiia</taxon>
        <taxon>Parachlamydiales</taxon>
        <taxon>Simkaniaceae</taxon>
        <taxon>Simkania</taxon>
    </lineage>
</organism>
<dbReference type="EMBL" id="FR872582">
    <property type="protein sequence ID" value="CCB88841.1"/>
    <property type="molecule type" value="Genomic_DNA"/>
</dbReference>
<proteinExistence type="predicted"/>
<evidence type="ECO:0000313" key="2">
    <source>
        <dbReference type="Proteomes" id="UP000000496"/>
    </source>
</evidence>
<protein>
    <submittedName>
        <fullName evidence="1">Uncharacterized protein</fullName>
    </submittedName>
</protein>
<dbReference type="Proteomes" id="UP000000496">
    <property type="component" value="Chromosome gsn.131"/>
</dbReference>
<sequence>MGTLGKLLQQGTDYLNNEMKNEHEVGITASNAIKHGPFKPDGALNEGLILEGLNIMTELSKSAVKSFKNILTAEKDAIAAGKHDKTEKVEPKEPQKA</sequence>
<evidence type="ECO:0000313" key="1">
    <source>
        <dbReference type="EMBL" id="CCB88841.1"/>
    </source>
</evidence>
<dbReference type="AlphaFoldDB" id="F8L4V7"/>
<dbReference type="HOGENOM" id="CLU_2345134_0_0_0"/>
<keyword evidence="2" id="KW-1185">Reference proteome</keyword>
<dbReference type="RefSeq" id="WP_013943308.1">
    <property type="nucleotide sequence ID" value="NC_015713.1"/>
</dbReference>
<reference evidence="1 2" key="2">
    <citation type="journal article" date="2011" name="Mol. Biol. Evol.">
        <title>Unity in variety--the pan-genome of the Chlamydiae.</title>
        <authorList>
            <person name="Collingro A."/>
            <person name="Tischler P."/>
            <person name="Weinmaier T."/>
            <person name="Penz T."/>
            <person name="Heinz E."/>
            <person name="Brunham R.C."/>
            <person name="Read T.D."/>
            <person name="Bavoil P.M."/>
            <person name="Sachse K."/>
            <person name="Kahane S."/>
            <person name="Friedman M.G."/>
            <person name="Rattei T."/>
            <person name="Myers G.S."/>
            <person name="Horn M."/>
        </authorList>
    </citation>
    <scope>NUCLEOTIDE SEQUENCE [LARGE SCALE GENOMIC DNA]</scope>
    <source>
        <strain evidence="2">ATCC VR-1471 / Z</strain>
    </source>
</reference>
<name>F8L4V7_SIMNZ</name>
<gene>
    <name evidence="1" type="ordered locus">SNE_A09640</name>
</gene>
<dbReference type="KEGG" id="sng:SNE_A09640"/>
<accession>F8L4V7</accession>